<evidence type="ECO:0000313" key="3">
    <source>
        <dbReference type="EMBL" id="KAA8917362.1"/>
    </source>
</evidence>
<proteinExistence type="predicted"/>
<dbReference type="VEuPathDB" id="FungiDB:TRICI_000474"/>
<dbReference type="InterPro" id="IPR000999">
    <property type="entry name" value="RNase_III_dom"/>
</dbReference>
<dbReference type="Gene3D" id="1.10.1520.10">
    <property type="entry name" value="Ribonuclease III domain"/>
    <property type="match status" value="1"/>
</dbReference>
<name>A0A642VDA3_9ASCO</name>
<evidence type="ECO:0000256" key="1">
    <source>
        <dbReference type="SAM" id="MobiDB-lite"/>
    </source>
</evidence>
<dbReference type="GO" id="GO:0006396">
    <property type="term" value="P:RNA processing"/>
    <property type="evidence" value="ECO:0007669"/>
    <property type="project" value="InterPro"/>
</dbReference>
<evidence type="ECO:0000259" key="2">
    <source>
        <dbReference type="PROSITE" id="PS50142"/>
    </source>
</evidence>
<sequence>MSIRRGTLRNSVFRKAVDTALAEIMTNLISPASSTTSTGTQSPSVEEGASSTPKSDVVPKASAARKPSAPTISLPTLPKLAPLKAQSSAMVLHDNRRFGTIGFSHLNMRLTELAFREFPGSKDEELQQLIRRTLGTKALFFFATQYMFLHLLEFSNPEEPPRTAYANKFMTYVGRLTIQNEKEAKKFIDEILTQVIQNFRYFLETRGKDYFHPKDYKRLMESRSVLADIKSIAKPESD</sequence>
<dbReference type="GO" id="GO:0004525">
    <property type="term" value="F:ribonuclease III activity"/>
    <property type="evidence" value="ECO:0007669"/>
    <property type="project" value="InterPro"/>
</dbReference>
<dbReference type="AlphaFoldDB" id="A0A642VDA3"/>
<feature type="compositionally biased region" description="Low complexity" evidence="1">
    <location>
        <begin position="59"/>
        <end position="71"/>
    </location>
</feature>
<feature type="compositionally biased region" description="Low complexity" evidence="1">
    <location>
        <begin position="31"/>
        <end position="44"/>
    </location>
</feature>
<protein>
    <recommendedName>
        <fullName evidence="2">RNase III domain-containing protein</fullName>
    </recommendedName>
</protein>
<dbReference type="InterPro" id="IPR036389">
    <property type="entry name" value="RNase_III_sf"/>
</dbReference>
<dbReference type="PROSITE" id="PS50142">
    <property type="entry name" value="RNASE_3_2"/>
    <property type="match status" value="1"/>
</dbReference>
<organism evidence="3 4">
    <name type="scientific">Trichomonascus ciferrii</name>
    <dbReference type="NCBI Taxonomy" id="44093"/>
    <lineage>
        <taxon>Eukaryota</taxon>
        <taxon>Fungi</taxon>
        <taxon>Dikarya</taxon>
        <taxon>Ascomycota</taxon>
        <taxon>Saccharomycotina</taxon>
        <taxon>Dipodascomycetes</taxon>
        <taxon>Dipodascales</taxon>
        <taxon>Trichomonascaceae</taxon>
        <taxon>Trichomonascus</taxon>
        <taxon>Trichomonascus ciferrii complex</taxon>
    </lineage>
</organism>
<reference evidence="3" key="1">
    <citation type="journal article" date="2019" name="G3 (Bethesda)">
        <title>Genome Assemblies of Two Rare Opportunistic Yeast Pathogens: Diutina rugosa (syn. Candida rugosa) and Trichomonascus ciferrii (syn. Candida ciferrii).</title>
        <authorList>
            <person name="Mixao V."/>
            <person name="Saus E."/>
            <person name="Hansen A.P."/>
            <person name="Lass-Florl C."/>
            <person name="Gabaldon T."/>
        </authorList>
    </citation>
    <scope>NUCLEOTIDE SEQUENCE</scope>
    <source>
        <strain evidence="3">CBS 4856</strain>
    </source>
</reference>
<dbReference type="SUPFAM" id="SSF69065">
    <property type="entry name" value="RNase III domain-like"/>
    <property type="match status" value="1"/>
</dbReference>
<gene>
    <name evidence="3" type="ORF">TRICI_000474</name>
</gene>
<dbReference type="EMBL" id="SWFS01000040">
    <property type="protein sequence ID" value="KAA8917362.1"/>
    <property type="molecule type" value="Genomic_DNA"/>
</dbReference>
<comment type="caution">
    <text evidence="3">The sequence shown here is derived from an EMBL/GenBank/DDBJ whole genome shotgun (WGS) entry which is preliminary data.</text>
</comment>
<accession>A0A642VDA3</accession>
<dbReference type="Proteomes" id="UP000761534">
    <property type="component" value="Unassembled WGS sequence"/>
</dbReference>
<feature type="domain" description="RNase III" evidence="2">
    <location>
        <begin position="93"/>
        <end position="181"/>
    </location>
</feature>
<keyword evidence="4" id="KW-1185">Reference proteome</keyword>
<evidence type="ECO:0000313" key="4">
    <source>
        <dbReference type="Proteomes" id="UP000761534"/>
    </source>
</evidence>
<feature type="region of interest" description="Disordered" evidence="1">
    <location>
        <begin position="31"/>
        <end position="71"/>
    </location>
</feature>